<gene>
    <name evidence="1" type="ORF">F985_01382</name>
</gene>
<protein>
    <submittedName>
        <fullName evidence="1">Uncharacterized protein</fullName>
    </submittedName>
</protein>
<sequence>MNNNLARRGDISLIFSKNIISTENDRINIYQVESIEKSLKFFLESKIIFRSEQRRADDSYEDTDFPILVSDTLFPDVFNEFSAENKIILPIYYTVQEIHIIPFDEYKTLLPLSLKNNITVDIYNNFVSYIKLEISKISNIKISD</sequence>
<dbReference type="AlphaFoldDB" id="N8QZ42"/>
<dbReference type="EMBL" id="APOO01000019">
    <property type="protein sequence ID" value="ENU43890.1"/>
    <property type="molecule type" value="Genomic_DNA"/>
</dbReference>
<evidence type="ECO:0000313" key="1">
    <source>
        <dbReference type="EMBL" id="ENU43890.1"/>
    </source>
</evidence>
<evidence type="ECO:0000313" key="2">
    <source>
        <dbReference type="Proteomes" id="UP000013065"/>
    </source>
</evidence>
<dbReference type="HOGENOM" id="CLU_1792308_0_0_6"/>
<dbReference type="RefSeq" id="WP_004699127.1">
    <property type="nucleotide sequence ID" value="NZ_JBMPAH010000004.1"/>
</dbReference>
<proteinExistence type="predicted"/>
<organism evidence="1 2">
    <name type="scientific">Acinetobacter seifertii</name>
    <dbReference type="NCBI Taxonomy" id="1530123"/>
    <lineage>
        <taxon>Bacteria</taxon>
        <taxon>Pseudomonadati</taxon>
        <taxon>Pseudomonadota</taxon>
        <taxon>Gammaproteobacteria</taxon>
        <taxon>Moraxellales</taxon>
        <taxon>Moraxellaceae</taxon>
        <taxon>Acinetobacter</taxon>
        <taxon>Acinetobacter calcoaceticus/baumannii complex</taxon>
    </lineage>
</organism>
<reference evidence="2" key="1">
    <citation type="submission" date="2013-02" db="EMBL/GenBank/DDBJ databases">
        <title>The Genome Sequence of Acinetobacter sp. NIPH 973.</title>
        <authorList>
            <consortium name="The Broad Institute Genome Sequencing Platform"/>
            <consortium name="The Broad Institute Genome Sequencing Center for Infectious Disease"/>
            <person name="Cerqueira G."/>
            <person name="Feldgarden M."/>
            <person name="Courvalin P."/>
            <person name="Perichon B."/>
            <person name="Grillot-Courvalin C."/>
            <person name="Clermont D."/>
            <person name="Rocha E."/>
            <person name="Yoon E.-J."/>
            <person name="Nemec A."/>
            <person name="Walker B."/>
            <person name="Young S.K."/>
            <person name="Zeng Q."/>
            <person name="Gargeya S."/>
            <person name="Fitzgerald M."/>
            <person name="Haas B."/>
            <person name="Abouelleil A."/>
            <person name="Alvarado L."/>
            <person name="Arachchi H.M."/>
            <person name="Berlin A.M."/>
            <person name="Chapman S.B."/>
            <person name="Dewar J."/>
            <person name="Goldberg J."/>
            <person name="Griggs A."/>
            <person name="Gujja S."/>
            <person name="Hansen M."/>
            <person name="Howarth C."/>
            <person name="Imamovic A."/>
            <person name="Larimer J."/>
            <person name="McCowan C."/>
            <person name="Murphy C."/>
            <person name="Neiman D."/>
            <person name="Pearson M."/>
            <person name="Priest M."/>
            <person name="Roberts A."/>
            <person name="Saif S."/>
            <person name="Shea T."/>
            <person name="Sisk P."/>
            <person name="Sykes S."/>
            <person name="Wortman J."/>
            <person name="Nusbaum C."/>
            <person name="Birren B."/>
        </authorList>
    </citation>
    <scope>NUCLEOTIDE SEQUENCE [LARGE SCALE GENOMIC DNA]</scope>
    <source>
        <strain evidence="2">NIPH 973</strain>
    </source>
</reference>
<name>N8QZ42_9GAMM</name>
<comment type="caution">
    <text evidence="1">The sequence shown here is derived from an EMBL/GenBank/DDBJ whole genome shotgun (WGS) entry which is preliminary data.</text>
</comment>
<dbReference type="Proteomes" id="UP000013065">
    <property type="component" value="Unassembled WGS sequence"/>
</dbReference>
<reference evidence="1 2" key="2">
    <citation type="journal article" date="2015" name="Int. J. Syst. Evol. Microbiol.">
        <title>Acinetobacter seifertii sp. nov., a member of the Acinetobacter calcoaceticus-Acinetobacter baumannii complex isolated from human clinical specimens.</title>
        <authorList>
            <person name="Nemec A."/>
            <person name="Krizova L."/>
            <person name="Maixnerova M."/>
            <person name="Sedo O."/>
            <person name="Brisse S."/>
            <person name="Higgins P.G."/>
        </authorList>
    </citation>
    <scope>NUCLEOTIDE SEQUENCE [LARGE SCALE GENOMIC DNA]</scope>
    <source>
        <strain evidence="1 2">NIPH 973</strain>
    </source>
</reference>
<accession>N8QZ42</accession>